<dbReference type="Pfam" id="PF00877">
    <property type="entry name" value="NLPC_P60"/>
    <property type="match status" value="1"/>
</dbReference>
<dbReference type="EC" id="3.4.-.-" evidence="12"/>
<dbReference type="PANTHER" id="PTHR47053:SF4">
    <property type="entry name" value="ENDOPEPTIDASE LYTE-RELATED"/>
    <property type="match status" value="1"/>
</dbReference>
<protein>
    <submittedName>
        <fullName evidence="12">Putative endopeptidase LytE</fullName>
        <ecNumber evidence="12">3.4.-.-</ecNumber>
    </submittedName>
</protein>
<evidence type="ECO:0000256" key="7">
    <source>
        <dbReference type="SAM" id="MobiDB-lite"/>
    </source>
</evidence>
<evidence type="ECO:0000256" key="5">
    <source>
        <dbReference type="ARBA" id="ARBA00022801"/>
    </source>
</evidence>
<dbReference type="SUPFAM" id="SSF54001">
    <property type="entry name" value="Cysteine proteinases"/>
    <property type="match status" value="1"/>
</dbReference>
<sequence>MKTYFKWSSSFFFIIVSLFIASTVHASVEYKVKKGDTLSRIAKKFKVSVDDLQKENNVPAKHIKPGTIIIIPGAKTATKKSGKPAAQDKEVAGAEKSARPGRQKESEASAIKATATDNLYHTVKKGDTIASISRKYSISPDDLKELNHLKSAKLKKGRKLLVKHIGPKTYIVKKGDTLWKIAKKFDMEPDDLMKLNEIESPSLLVGQKLYLEEKVDLPTADSISEAIGRNVNIEEEIKKASQTEEFTEKPMSDKLVTFAKKLVNIPYKFGGNSIMGIDCSAYVKKVYGFLGIELPRTAREQFQAGGETVDKEELTIGDLVFFRTYASFPSHVGIYLGNNLFIHASSRGKKVTIDSLETPYYLKRFIGGKRLLTEEEVSRDLNS</sequence>
<keyword evidence="3 8" id="KW-0732">Signal</keyword>
<dbReference type="Gene3D" id="3.10.350.10">
    <property type="entry name" value="LysM domain"/>
    <property type="match status" value="3"/>
</dbReference>
<dbReference type="InterPro" id="IPR051202">
    <property type="entry name" value="Peptidase_C40"/>
</dbReference>
<dbReference type="PROSITE" id="PS51782">
    <property type="entry name" value="LYSM"/>
    <property type="match status" value="3"/>
</dbReference>
<dbReference type="Proteomes" id="UP000245125">
    <property type="component" value="Unassembled WGS sequence"/>
</dbReference>
<evidence type="ECO:0000259" key="10">
    <source>
        <dbReference type="PROSITE" id="PS51782"/>
    </source>
</evidence>
<keyword evidence="4" id="KW-0677">Repeat</keyword>
<accession>A0A2U3QG65</accession>
<evidence type="ECO:0000256" key="8">
    <source>
        <dbReference type="SAM" id="SignalP"/>
    </source>
</evidence>
<keyword evidence="2" id="KW-0645">Protease</keyword>
<dbReference type="EMBL" id="OUUY01000068">
    <property type="protein sequence ID" value="SPQ00417.1"/>
    <property type="molecule type" value="Genomic_DNA"/>
</dbReference>
<evidence type="ECO:0000256" key="6">
    <source>
        <dbReference type="ARBA" id="ARBA00022807"/>
    </source>
</evidence>
<dbReference type="CDD" id="cd00118">
    <property type="entry name" value="LysM"/>
    <property type="match status" value="3"/>
</dbReference>
<dbReference type="GO" id="GO:0008234">
    <property type="term" value="F:cysteine-type peptidase activity"/>
    <property type="evidence" value="ECO:0007669"/>
    <property type="project" value="UniProtKB-KW"/>
</dbReference>
<keyword evidence="6" id="KW-0788">Thiol protease</keyword>
<feature type="domain" description="LysM" evidence="10">
    <location>
        <begin position="168"/>
        <end position="211"/>
    </location>
</feature>
<dbReference type="SMART" id="SM00257">
    <property type="entry name" value="LysM"/>
    <property type="match status" value="3"/>
</dbReference>
<feature type="domain" description="HTH cro/C1-type" evidence="9">
    <location>
        <begin position="36"/>
        <end position="52"/>
    </location>
</feature>
<name>A0A2U3QG65_9BACT</name>
<dbReference type="PANTHER" id="PTHR47053">
    <property type="entry name" value="MUREIN DD-ENDOPEPTIDASE MEPH-RELATED"/>
    <property type="match status" value="1"/>
</dbReference>
<dbReference type="OrthoDB" id="9813368at2"/>
<feature type="domain" description="HTH cro/C1-type" evidence="9">
    <location>
        <begin position="176"/>
        <end position="192"/>
    </location>
</feature>
<organism evidence="12 13">
    <name type="scientific">Candidatus Sulfobium mesophilum</name>
    <dbReference type="NCBI Taxonomy" id="2016548"/>
    <lineage>
        <taxon>Bacteria</taxon>
        <taxon>Pseudomonadati</taxon>
        <taxon>Nitrospirota</taxon>
        <taxon>Nitrospiria</taxon>
        <taxon>Nitrospirales</taxon>
        <taxon>Nitrospiraceae</taxon>
        <taxon>Candidatus Sulfobium</taxon>
    </lineage>
</organism>
<keyword evidence="13" id="KW-1185">Reference proteome</keyword>
<gene>
    <name evidence="12" type="ORF">NBG4_230016</name>
</gene>
<dbReference type="InterPro" id="IPR038765">
    <property type="entry name" value="Papain-like_cys_pep_sf"/>
</dbReference>
<evidence type="ECO:0000256" key="1">
    <source>
        <dbReference type="ARBA" id="ARBA00007074"/>
    </source>
</evidence>
<dbReference type="InterPro" id="IPR036779">
    <property type="entry name" value="LysM_dom_sf"/>
</dbReference>
<dbReference type="SUPFAM" id="SSF54106">
    <property type="entry name" value="LysM domain"/>
    <property type="match status" value="3"/>
</dbReference>
<evidence type="ECO:0000313" key="12">
    <source>
        <dbReference type="EMBL" id="SPQ00417.1"/>
    </source>
</evidence>
<proteinExistence type="inferred from homology"/>
<comment type="similarity">
    <text evidence="1">Belongs to the peptidase C40 family.</text>
</comment>
<dbReference type="GO" id="GO:0006508">
    <property type="term" value="P:proteolysis"/>
    <property type="evidence" value="ECO:0007669"/>
    <property type="project" value="UniProtKB-KW"/>
</dbReference>
<evidence type="ECO:0000256" key="2">
    <source>
        <dbReference type="ARBA" id="ARBA00022670"/>
    </source>
</evidence>
<dbReference type="InterPro" id="IPR001387">
    <property type="entry name" value="Cro/C1-type_HTH"/>
</dbReference>
<evidence type="ECO:0000256" key="4">
    <source>
        <dbReference type="ARBA" id="ARBA00022737"/>
    </source>
</evidence>
<feature type="domain" description="LysM" evidence="10">
    <location>
        <begin position="28"/>
        <end position="71"/>
    </location>
</feature>
<dbReference type="PROSITE" id="PS51935">
    <property type="entry name" value="NLPC_P60"/>
    <property type="match status" value="1"/>
</dbReference>
<dbReference type="InterPro" id="IPR018392">
    <property type="entry name" value="LysM"/>
</dbReference>
<dbReference type="Pfam" id="PF01476">
    <property type="entry name" value="LysM"/>
    <property type="match status" value="3"/>
</dbReference>
<keyword evidence="5 12" id="KW-0378">Hydrolase</keyword>
<feature type="domain" description="NlpC/P60" evidence="11">
    <location>
        <begin position="249"/>
        <end position="372"/>
    </location>
</feature>
<evidence type="ECO:0000256" key="3">
    <source>
        <dbReference type="ARBA" id="ARBA00022729"/>
    </source>
</evidence>
<dbReference type="AlphaFoldDB" id="A0A2U3QG65"/>
<evidence type="ECO:0000259" key="11">
    <source>
        <dbReference type="PROSITE" id="PS51935"/>
    </source>
</evidence>
<evidence type="ECO:0000313" key="13">
    <source>
        <dbReference type="Proteomes" id="UP000245125"/>
    </source>
</evidence>
<dbReference type="Gene3D" id="3.90.1720.10">
    <property type="entry name" value="endopeptidase domain like (from Nostoc punctiforme)"/>
    <property type="match status" value="1"/>
</dbReference>
<dbReference type="InterPro" id="IPR000064">
    <property type="entry name" value="NLP_P60_dom"/>
</dbReference>
<reference evidence="13" key="1">
    <citation type="submission" date="2018-03" db="EMBL/GenBank/DDBJ databases">
        <authorList>
            <person name="Zecchin S."/>
        </authorList>
    </citation>
    <scope>NUCLEOTIDE SEQUENCE [LARGE SCALE GENOMIC DNA]</scope>
</reference>
<feature type="region of interest" description="Disordered" evidence="7">
    <location>
        <begin position="78"/>
        <end position="110"/>
    </location>
</feature>
<feature type="signal peptide" evidence="8">
    <location>
        <begin position="1"/>
        <end position="26"/>
    </location>
</feature>
<dbReference type="PROSITE" id="PS50943">
    <property type="entry name" value="HTH_CROC1"/>
    <property type="match status" value="2"/>
</dbReference>
<evidence type="ECO:0000259" key="9">
    <source>
        <dbReference type="PROSITE" id="PS50943"/>
    </source>
</evidence>
<feature type="compositionally biased region" description="Basic and acidic residues" evidence="7">
    <location>
        <begin position="86"/>
        <end position="107"/>
    </location>
</feature>
<feature type="chain" id="PRO_5015402570" evidence="8">
    <location>
        <begin position="27"/>
        <end position="383"/>
    </location>
</feature>
<feature type="domain" description="LysM" evidence="10">
    <location>
        <begin position="119"/>
        <end position="162"/>
    </location>
</feature>